<dbReference type="EMBL" id="UPTC01000064">
    <property type="protein sequence ID" value="VBB26048.1"/>
    <property type="molecule type" value="Genomic_DNA"/>
</dbReference>
<evidence type="ECO:0000313" key="2">
    <source>
        <dbReference type="Proteomes" id="UP000276991"/>
    </source>
</evidence>
<sequence length="134" mass="15695">MKEDQEHVKERDVMLNPDQTAISIRDVPGSCRIHFPLHTLKVLQLSLNIINPVENLIFFLLSSKRTVIFRFSHVRRYIANIYGFTDWSNCDSKEKTFHRGKKDEFSSLGFVESLERTGNSNSNRNIHPMKTMQR</sequence>
<accession>A0A498SA15</accession>
<evidence type="ECO:0000313" key="1">
    <source>
        <dbReference type="EMBL" id="VBB26048.1"/>
    </source>
</evidence>
<dbReference type="AlphaFoldDB" id="A0A498SA15"/>
<dbReference type="Proteomes" id="UP000276991">
    <property type="component" value="Unassembled WGS sequence"/>
</dbReference>
<reference evidence="1 2" key="1">
    <citation type="submission" date="2018-08" db="EMBL/GenBank/DDBJ databases">
        <authorList>
            <person name="Laetsch R D."/>
            <person name="Stevens L."/>
            <person name="Kumar S."/>
            <person name="Blaxter L. M."/>
        </authorList>
    </citation>
    <scope>NUCLEOTIDE SEQUENCE [LARGE SCALE GENOMIC DNA]</scope>
</reference>
<organism evidence="1 2">
    <name type="scientific">Acanthocheilonema viteae</name>
    <name type="common">Filarial nematode worm</name>
    <name type="synonym">Dipetalonema viteae</name>
    <dbReference type="NCBI Taxonomy" id="6277"/>
    <lineage>
        <taxon>Eukaryota</taxon>
        <taxon>Metazoa</taxon>
        <taxon>Ecdysozoa</taxon>
        <taxon>Nematoda</taxon>
        <taxon>Chromadorea</taxon>
        <taxon>Rhabditida</taxon>
        <taxon>Spirurina</taxon>
        <taxon>Spiruromorpha</taxon>
        <taxon>Filarioidea</taxon>
        <taxon>Onchocercidae</taxon>
        <taxon>Acanthocheilonema</taxon>
    </lineage>
</organism>
<gene>
    <name evidence="1" type="ORF">NAV_LOCUS878</name>
</gene>
<protein>
    <submittedName>
        <fullName evidence="1">Uncharacterized protein</fullName>
    </submittedName>
</protein>
<proteinExistence type="predicted"/>
<name>A0A498SA15_ACAVI</name>
<keyword evidence="2" id="KW-1185">Reference proteome</keyword>